<reference evidence="3 4" key="1">
    <citation type="submission" date="2024-02" db="EMBL/GenBank/DDBJ databases">
        <authorList>
            <person name="Vignale AGUSTIN F."/>
            <person name="Sosa J E."/>
            <person name="Modenutti C."/>
        </authorList>
    </citation>
    <scope>NUCLEOTIDE SEQUENCE [LARGE SCALE GENOMIC DNA]</scope>
</reference>
<evidence type="ECO:0000256" key="1">
    <source>
        <dbReference type="SAM" id="MobiDB-lite"/>
    </source>
</evidence>
<sequence length="120" mass="13387">MIPSLQLVLGWMTAVIEAEEEEEKVLSDDSTSSEEVSRVEDFFIGVGDFFGKHWKESDAKSTQEFYGNVSTAGKCLSPSRLPNKSSHGDVEHSRNQKDRFSGVEGSVTAFLMFSIVIFWS</sequence>
<gene>
    <name evidence="3" type="ORF">ILEXP_LOCUS46310</name>
</gene>
<protein>
    <submittedName>
        <fullName evidence="3">Uncharacterized protein</fullName>
    </submittedName>
</protein>
<organism evidence="3 4">
    <name type="scientific">Ilex paraguariensis</name>
    <name type="common">yerba mate</name>
    <dbReference type="NCBI Taxonomy" id="185542"/>
    <lineage>
        <taxon>Eukaryota</taxon>
        <taxon>Viridiplantae</taxon>
        <taxon>Streptophyta</taxon>
        <taxon>Embryophyta</taxon>
        <taxon>Tracheophyta</taxon>
        <taxon>Spermatophyta</taxon>
        <taxon>Magnoliopsida</taxon>
        <taxon>eudicotyledons</taxon>
        <taxon>Gunneridae</taxon>
        <taxon>Pentapetalae</taxon>
        <taxon>asterids</taxon>
        <taxon>campanulids</taxon>
        <taxon>Aquifoliales</taxon>
        <taxon>Aquifoliaceae</taxon>
        <taxon>Ilex</taxon>
    </lineage>
</organism>
<proteinExistence type="predicted"/>
<feature type="compositionally biased region" description="Basic and acidic residues" evidence="1">
    <location>
        <begin position="86"/>
        <end position="100"/>
    </location>
</feature>
<dbReference type="AlphaFoldDB" id="A0ABC8U3W7"/>
<keyword evidence="4" id="KW-1185">Reference proteome</keyword>
<evidence type="ECO:0000256" key="2">
    <source>
        <dbReference type="SAM" id="SignalP"/>
    </source>
</evidence>
<accession>A0ABC8U3W7</accession>
<name>A0ABC8U3W7_9AQUA</name>
<comment type="caution">
    <text evidence="3">The sequence shown here is derived from an EMBL/GenBank/DDBJ whole genome shotgun (WGS) entry which is preliminary data.</text>
</comment>
<keyword evidence="2" id="KW-0732">Signal</keyword>
<dbReference type="Proteomes" id="UP001642360">
    <property type="component" value="Unassembled WGS sequence"/>
</dbReference>
<dbReference type="EMBL" id="CAUOFW020006835">
    <property type="protein sequence ID" value="CAK9176451.1"/>
    <property type="molecule type" value="Genomic_DNA"/>
</dbReference>
<feature type="region of interest" description="Disordered" evidence="1">
    <location>
        <begin position="76"/>
        <end position="100"/>
    </location>
</feature>
<feature type="chain" id="PRO_5044820877" evidence="2">
    <location>
        <begin position="19"/>
        <end position="120"/>
    </location>
</feature>
<evidence type="ECO:0000313" key="3">
    <source>
        <dbReference type="EMBL" id="CAK9176451.1"/>
    </source>
</evidence>
<feature type="signal peptide" evidence="2">
    <location>
        <begin position="1"/>
        <end position="18"/>
    </location>
</feature>
<evidence type="ECO:0000313" key="4">
    <source>
        <dbReference type="Proteomes" id="UP001642360"/>
    </source>
</evidence>